<evidence type="ECO:0000256" key="3">
    <source>
        <dbReference type="SAM" id="MobiDB-lite"/>
    </source>
</evidence>
<accession>A0ABU2N2E4</accession>
<reference evidence="6" key="1">
    <citation type="submission" date="2023-07" db="EMBL/GenBank/DDBJ databases">
        <title>30 novel species of actinomycetes from the DSMZ collection.</title>
        <authorList>
            <person name="Nouioui I."/>
        </authorList>
    </citation>
    <scope>NUCLEOTIDE SEQUENCE [LARGE SCALE GENOMIC DNA]</scope>
    <source>
        <strain evidence="6">DSM 44938</strain>
    </source>
</reference>
<gene>
    <name evidence="5" type="ORF">RM590_34815</name>
</gene>
<dbReference type="InterPro" id="IPR036162">
    <property type="entry name" value="Resolvase-like_N_sf"/>
</dbReference>
<evidence type="ECO:0000313" key="6">
    <source>
        <dbReference type="Proteomes" id="UP001183246"/>
    </source>
</evidence>
<proteinExistence type="predicted"/>
<keyword evidence="6" id="KW-1185">Reference proteome</keyword>
<evidence type="ECO:0000256" key="2">
    <source>
        <dbReference type="ARBA" id="ARBA00023172"/>
    </source>
</evidence>
<dbReference type="PANTHER" id="PTHR30461">
    <property type="entry name" value="DNA-INVERTASE FROM LAMBDOID PROPHAGE"/>
    <property type="match status" value="1"/>
</dbReference>
<dbReference type="InterPro" id="IPR006119">
    <property type="entry name" value="Resolv_N"/>
</dbReference>
<feature type="domain" description="Resolvase/invertase-type recombinase catalytic" evidence="4">
    <location>
        <begin position="96"/>
        <end position="242"/>
    </location>
</feature>
<keyword evidence="1" id="KW-0238">DNA-binding</keyword>
<dbReference type="PROSITE" id="PS51736">
    <property type="entry name" value="RECOMBINASES_3"/>
    <property type="match status" value="1"/>
</dbReference>
<evidence type="ECO:0000313" key="5">
    <source>
        <dbReference type="EMBL" id="MDT0347698.1"/>
    </source>
</evidence>
<dbReference type="Proteomes" id="UP001183246">
    <property type="component" value="Unassembled WGS sequence"/>
</dbReference>
<protein>
    <submittedName>
        <fullName evidence="5">Recombinase family protein</fullName>
    </submittedName>
</protein>
<dbReference type="RefSeq" id="WP_311708823.1">
    <property type="nucleotide sequence ID" value="NZ_JAVREL010000039.1"/>
</dbReference>
<dbReference type="InterPro" id="IPR050639">
    <property type="entry name" value="SSR_resolvase"/>
</dbReference>
<name>A0ABU2N2E4_9ACTN</name>
<keyword evidence="2" id="KW-0233">DNA recombination</keyword>
<feature type="compositionally biased region" description="Pro residues" evidence="3">
    <location>
        <begin position="79"/>
        <end position="89"/>
    </location>
</feature>
<comment type="caution">
    <text evidence="5">The sequence shown here is derived from an EMBL/GenBank/DDBJ whole genome shotgun (WGS) entry which is preliminary data.</text>
</comment>
<evidence type="ECO:0000259" key="4">
    <source>
        <dbReference type="PROSITE" id="PS51736"/>
    </source>
</evidence>
<dbReference type="CDD" id="cd03768">
    <property type="entry name" value="SR_ResInv"/>
    <property type="match status" value="1"/>
</dbReference>
<evidence type="ECO:0000256" key="1">
    <source>
        <dbReference type="ARBA" id="ARBA00023125"/>
    </source>
</evidence>
<dbReference type="EMBL" id="JAVREL010000039">
    <property type="protein sequence ID" value="MDT0347698.1"/>
    <property type="molecule type" value="Genomic_DNA"/>
</dbReference>
<feature type="compositionally biased region" description="Low complexity" evidence="3">
    <location>
        <begin position="57"/>
        <end position="78"/>
    </location>
</feature>
<organism evidence="5 6">
    <name type="scientific">Streptomyces litchfieldiae</name>
    <dbReference type="NCBI Taxonomy" id="3075543"/>
    <lineage>
        <taxon>Bacteria</taxon>
        <taxon>Bacillati</taxon>
        <taxon>Actinomycetota</taxon>
        <taxon>Actinomycetes</taxon>
        <taxon>Kitasatosporales</taxon>
        <taxon>Streptomycetaceae</taxon>
        <taxon>Streptomyces</taxon>
    </lineage>
</organism>
<dbReference type="SMART" id="SM00857">
    <property type="entry name" value="Resolvase"/>
    <property type="match status" value="1"/>
</dbReference>
<feature type="region of interest" description="Disordered" evidence="3">
    <location>
        <begin position="1"/>
        <end position="89"/>
    </location>
</feature>
<sequence>MRKIRAHDGPSAALPGRPVGRGRRRTARLSEVRRPARLALPLARRRGRLRLPHPPLHHGAPAEEGAAGADRGPGRPWRPGTPPPAPIDPDLPSADIRIGYARCSTLGQELDSQLDALSKHGIPRDKIFSEKISTRVRVRPRFEEAVRTAREVKTHAPHCRVIFTVYEMKRLGRDAAELTALADHLTAHGLVLEMLAGPLPGIYDPTGPGRLLFAFFAAMAETEREHIRESTLEGLDTAARKGKHGGRPPVITEDMLHTVLRRRALGESVEEIQPDLIIPTGKRKGQNPSVASIYRALAEHAKREAYPEAVEQAHADFAALQAGGSVSEPPTGAETVAMG</sequence>
<dbReference type="Gene3D" id="3.40.50.1390">
    <property type="entry name" value="Resolvase, N-terminal catalytic domain"/>
    <property type="match status" value="1"/>
</dbReference>
<dbReference type="PANTHER" id="PTHR30461:SF2">
    <property type="entry name" value="SERINE RECOMBINASE PINE-RELATED"/>
    <property type="match status" value="1"/>
</dbReference>
<dbReference type="SUPFAM" id="SSF53041">
    <property type="entry name" value="Resolvase-like"/>
    <property type="match status" value="1"/>
</dbReference>
<dbReference type="Pfam" id="PF00239">
    <property type="entry name" value="Resolvase"/>
    <property type="match status" value="1"/>
</dbReference>